<proteinExistence type="predicted"/>
<reference evidence="1" key="1">
    <citation type="submission" date="2021-06" db="EMBL/GenBank/DDBJ databases">
        <authorList>
            <person name="Kallberg Y."/>
            <person name="Tangrot J."/>
            <person name="Rosling A."/>
        </authorList>
    </citation>
    <scope>NUCLEOTIDE SEQUENCE</scope>
    <source>
        <strain evidence="1">28 12/20/2015</strain>
    </source>
</reference>
<comment type="caution">
    <text evidence="1">The sequence shown here is derived from an EMBL/GenBank/DDBJ whole genome shotgun (WGS) entry which is preliminary data.</text>
</comment>
<evidence type="ECO:0000313" key="2">
    <source>
        <dbReference type="Proteomes" id="UP000789366"/>
    </source>
</evidence>
<keyword evidence="2" id="KW-1185">Reference proteome</keyword>
<protein>
    <submittedName>
        <fullName evidence="1">2235_t:CDS:1</fullName>
    </submittedName>
</protein>
<sequence length="160" mass="18666">GHDRRSCPNRFAYNPFNPFAPQNSMMFQGKNMMKVPWQTYTIISRRPEKGRTCSYCGGMGHTNRICFLRGFNQNVANVNNIKKSLSEYFKNPEKKSLRLCGCCGEVGHSRRYCRHAPLNCIPLHQLNIIKTGLKLLKKEYNLQGHIVPQYMFPKIKKEFY</sequence>
<organism evidence="1 2">
    <name type="scientific">Cetraspora pellucida</name>
    <dbReference type="NCBI Taxonomy" id="1433469"/>
    <lineage>
        <taxon>Eukaryota</taxon>
        <taxon>Fungi</taxon>
        <taxon>Fungi incertae sedis</taxon>
        <taxon>Mucoromycota</taxon>
        <taxon>Glomeromycotina</taxon>
        <taxon>Glomeromycetes</taxon>
        <taxon>Diversisporales</taxon>
        <taxon>Gigasporaceae</taxon>
        <taxon>Cetraspora</taxon>
    </lineage>
</organism>
<dbReference type="EMBL" id="CAJVPW010048402">
    <property type="protein sequence ID" value="CAG8761199.1"/>
    <property type="molecule type" value="Genomic_DNA"/>
</dbReference>
<dbReference type="Proteomes" id="UP000789366">
    <property type="component" value="Unassembled WGS sequence"/>
</dbReference>
<feature type="non-terminal residue" evidence="1">
    <location>
        <position position="1"/>
    </location>
</feature>
<name>A0ACA9QTV9_9GLOM</name>
<gene>
    <name evidence="1" type="ORF">SPELUC_LOCUS15148</name>
</gene>
<accession>A0ACA9QTV9</accession>
<evidence type="ECO:0000313" key="1">
    <source>
        <dbReference type="EMBL" id="CAG8761199.1"/>
    </source>
</evidence>